<protein>
    <submittedName>
        <fullName evidence="4">Nck-associated protein 1 isoform X1</fullName>
    </submittedName>
</protein>
<organism evidence="3 4">
    <name type="scientific">Lingula anatina</name>
    <name type="common">Brachiopod</name>
    <name type="synonym">Lingula unguis</name>
    <dbReference type="NCBI Taxonomy" id="7574"/>
    <lineage>
        <taxon>Eukaryota</taxon>
        <taxon>Metazoa</taxon>
        <taxon>Spiralia</taxon>
        <taxon>Lophotrochozoa</taxon>
        <taxon>Brachiopoda</taxon>
        <taxon>Linguliformea</taxon>
        <taxon>Lingulata</taxon>
        <taxon>Lingulida</taxon>
        <taxon>Linguloidea</taxon>
        <taxon>Lingulidae</taxon>
        <taxon>Lingula</taxon>
    </lineage>
</organism>
<dbReference type="Pfam" id="PF09735">
    <property type="entry name" value="Nckap1"/>
    <property type="match status" value="1"/>
</dbReference>
<dbReference type="InParanoid" id="A0A1S3IHR0"/>
<dbReference type="GO" id="GO:0030031">
    <property type="term" value="P:cell projection assembly"/>
    <property type="evidence" value="ECO:0007669"/>
    <property type="project" value="TreeGrafter"/>
</dbReference>
<dbReference type="KEGG" id="lak:106163868"/>
<evidence type="ECO:0000313" key="4">
    <source>
        <dbReference type="RefSeq" id="XP_013397024.1"/>
    </source>
</evidence>
<feature type="region of interest" description="Disordered" evidence="2">
    <location>
        <begin position="650"/>
        <end position="669"/>
    </location>
</feature>
<dbReference type="InterPro" id="IPR019137">
    <property type="entry name" value="Nck-associated_protein-1"/>
</dbReference>
<evidence type="ECO:0000256" key="2">
    <source>
        <dbReference type="SAM" id="MobiDB-lite"/>
    </source>
</evidence>
<dbReference type="PANTHER" id="PTHR12093:SF10">
    <property type="entry name" value="MEMBRANE-ASSOCIATED PROTEIN HEM"/>
    <property type="match status" value="1"/>
</dbReference>
<reference evidence="4" key="1">
    <citation type="submission" date="2025-08" db="UniProtKB">
        <authorList>
            <consortium name="RefSeq"/>
        </authorList>
    </citation>
    <scope>IDENTIFICATION</scope>
    <source>
        <tissue evidence="4">Gonads</tissue>
    </source>
</reference>
<proteinExistence type="inferred from homology"/>
<evidence type="ECO:0000256" key="1">
    <source>
        <dbReference type="ARBA" id="ARBA00037947"/>
    </source>
</evidence>
<dbReference type="Proteomes" id="UP000085678">
    <property type="component" value="Unplaced"/>
</dbReference>
<dbReference type="GO" id="GO:0048812">
    <property type="term" value="P:neuron projection morphogenesis"/>
    <property type="evidence" value="ECO:0007669"/>
    <property type="project" value="TreeGrafter"/>
</dbReference>
<gene>
    <name evidence="4" type="primary">LOC106163868</name>
</gene>
<dbReference type="GeneID" id="106163868"/>
<dbReference type="GO" id="GO:0030866">
    <property type="term" value="P:cortical actin cytoskeleton organization"/>
    <property type="evidence" value="ECO:0007669"/>
    <property type="project" value="TreeGrafter"/>
</dbReference>
<keyword evidence="3" id="KW-1185">Reference proteome</keyword>
<dbReference type="OrthoDB" id="548214at2759"/>
<sequence length="1148" mass="132004">MARSITPSQQKLAEKLTILNDRGIGMLTRIYNIKKMLSNPESKPSFLTDKALEAAIKTVSRKFPLLDTKSFGNQVAPVSHFKTEIIRSLSLYYYTFVDILDFRDHVSEVLTTMDAHQVRLDIGANFDLTKNYLDLIVTFVAIMILVSRVEDRKAILGLFYVAHEMHQNGQGDPSFPRLGQMILDYDPPLKKLSEEFVPHAKMVTLALLSLNDIYHRRSMQAHQWRSAQMLSLIAEPAKIMNTAQEDMMPCEYVSLDVMERWIQLGFLLCHQQLAHQDALELWKQSLHGSYVVTLFRDEVLHIHSYAQNYFENIKGYGKRVTEVKDWYNQCLHQAPAIHKDKRKFLRSALKELALVFTDQPGLLGPKALYVFQALSFARDEILWLLRHVDNPPPKKGGVKVALEDFVDRQIPELLFHMEELRALVKKYSQVMQRYYVQFLSGYDAVVLNGLIQTLSVCPEDESMILSSFYNTMTSISVKQVEENELFDFRGLRLDWFRLQAYTSIGKAGFNLLEHRNLARHMNTVIFHSKMVDYLDEMLIETSDLSTYCFHTTIFELQFKQCMELPAQHRFSIAFPLVCAHFMNATHELCPEERHSIGTTSIQYANWFLKEMSEEVNQIITFICEEQCMLADKLLPKNCAAQLAQVYQNKKRRDKKKQAGQEMVKPGTESYRRNREDFTRMDKLHMALTELCYALNYCSIIQVWEHGFVPREFFIQHLETRFNKALVGMMMFNPETSEIAKPSELLNSVKAIMNVLQSIENYVHVDIARIFNNVLPQQTQANDSFTGEKTITSIYTNWYLEVLMRQVSSGHIVYSPNQKAFVSLSSEEKLPFTAEEYADIMELRALAELIGPYGMKYLSERLMWHISSQVEELKKLVVVNKEVLSQLRTSFDKPEQMRELFRRLQKPKTATSVDSVLQRMTIIGVLLSFRALAQEALADVLEERVPFLLSSVRDFHQHPPNGQDNMSKRIQTKLIVNEMASAAGLPCDIDPALCNALRAQKNETGEDEYNVSCLLMVFIAVALPKLARTEASTFRAALEGHVNNSHCLGKAINSLAGAMFTVYGPGDVEDRLKEFLALASSSLLRLGQEMDKESIKHRESVYILLDQIVQESPFLTMDLLESCFPYVLLRDAYHAVYKASDSYNRPPRQ</sequence>
<dbReference type="GO" id="GO:0031209">
    <property type="term" value="C:SCAR complex"/>
    <property type="evidence" value="ECO:0007669"/>
    <property type="project" value="TreeGrafter"/>
</dbReference>
<dbReference type="GO" id="GO:0016477">
    <property type="term" value="P:cell migration"/>
    <property type="evidence" value="ECO:0007669"/>
    <property type="project" value="TreeGrafter"/>
</dbReference>
<comment type="similarity">
    <text evidence="1">Belongs to the HEM-1/HEM-2 family.</text>
</comment>
<evidence type="ECO:0000313" key="3">
    <source>
        <dbReference type="Proteomes" id="UP000085678"/>
    </source>
</evidence>
<name>A0A1S3IHR0_LINAN</name>
<dbReference type="FunCoup" id="A0A1S3IHR0">
    <property type="interactions" value="1802"/>
</dbReference>
<dbReference type="PANTHER" id="PTHR12093">
    <property type="entry name" value="NCK-ASSOCIATED PROTEIN 1"/>
    <property type="match status" value="1"/>
</dbReference>
<dbReference type="STRING" id="7574.A0A1S3IHR0"/>
<accession>A0A1S3IHR0</accession>
<dbReference type="AlphaFoldDB" id="A0A1S3IHR0"/>
<dbReference type="RefSeq" id="XP_013397024.1">
    <property type="nucleotide sequence ID" value="XM_013541570.1"/>
</dbReference>